<sequence>MPHAESDTMGQPMVNGEKAHSQFLEHLTSYPVVSDSISLVKSNAYAAKSLQLSDQAYARFAKPVLPYFSTPYSYLAPYLARADAIGEKGLSEIDSRFPIIREDTQKIRGTLYDTAGLPIRVAGDVKQHLFQTYGSEYKKCGGDGVVASGKAVITTSLVLSTESLTYLTTWFQKAKEESKDVINEKANSHGA</sequence>
<evidence type="ECO:0000313" key="1">
    <source>
        <dbReference type="EMBL" id="KAJ5477153.1"/>
    </source>
</evidence>
<proteinExistence type="predicted"/>
<accession>A0A9W9WUV2</accession>
<organism evidence="1 2">
    <name type="scientific">Penicillium diatomitis</name>
    <dbReference type="NCBI Taxonomy" id="2819901"/>
    <lineage>
        <taxon>Eukaryota</taxon>
        <taxon>Fungi</taxon>
        <taxon>Dikarya</taxon>
        <taxon>Ascomycota</taxon>
        <taxon>Pezizomycotina</taxon>
        <taxon>Eurotiomycetes</taxon>
        <taxon>Eurotiomycetidae</taxon>
        <taxon>Eurotiales</taxon>
        <taxon>Aspergillaceae</taxon>
        <taxon>Penicillium</taxon>
    </lineage>
</organism>
<reference evidence="1" key="1">
    <citation type="submission" date="2022-12" db="EMBL/GenBank/DDBJ databases">
        <authorList>
            <person name="Petersen C."/>
        </authorList>
    </citation>
    <scope>NUCLEOTIDE SEQUENCE</scope>
    <source>
        <strain evidence="1">IBT 30728</strain>
    </source>
</reference>
<comment type="caution">
    <text evidence="1">The sequence shown here is derived from an EMBL/GenBank/DDBJ whole genome shotgun (WGS) entry which is preliminary data.</text>
</comment>
<dbReference type="RefSeq" id="XP_056787697.1">
    <property type="nucleotide sequence ID" value="XM_056936898.1"/>
</dbReference>
<name>A0A9W9WUV2_9EURO</name>
<dbReference type="EMBL" id="JAPWDQ010000010">
    <property type="protein sequence ID" value="KAJ5477153.1"/>
    <property type="molecule type" value="Genomic_DNA"/>
</dbReference>
<evidence type="ECO:0008006" key="3">
    <source>
        <dbReference type="Google" id="ProtNLM"/>
    </source>
</evidence>
<dbReference type="GeneID" id="81627147"/>
<protein>
    <recommendedName>
        <fullName evidence="3">Pathogenesis associated protein Cap20</fullName>
    </recommendedName>
</protein>
<reference evidence="1" key="2">
    <citation type="journal article" date="2023" name="IMA Fungus">
        <title>Comparative genomic study of the Penicillium genus elucidates a diverse pangenome and 15 lateral gene transfer events.</title>
        <authorList>
            <person name="Petersen C."/>
            <person name="Sorensen T."/>
            <person name="Nielsen M.R."/>
            <person name="Sondergaard T.E."/>
            <person name="Sorensen J.L."/>
            <person name="Fitzpatrick D.A."/>
            <person name="Frisvad J.C."/>
            <person name="Nielsen K.L."/>
        </authorList>
    </citation>
    <scope>NUCLEOTIDE SEQUENCE</scope>
    <source>
        <strain evidence="1">IBT 30728</strain>
    </source>
</reference>
<dbReference type="Proteomes" id="UP001148312">
    <property type="component" value="Unassembled WGS sequence"/>
</dbReference>
<evidence type="ECO:0000313" key="2">
    <source>
        <dbReference type="Proteomes" id="UP001148312"/>
    </source>
</evidence>
<gene>
    <name evidence="1" type="ORF">N7539_007297</name>
</gene>
<keyword evidence="2" id="KW-1185">Reference proteome</keyword>
<dbReference type="AlphaFoldDB" id="A0A9W9WUV2"/>